<dbReference type="OrthoDB" id="6305173at2"/>
<evidence type="ECO:0000313" key="3">
    <source>
        <dbReference type="Proteomes" id="UP000027471"/>
    </source>
</evidence>
<dbReference type="RefSeq" id="WP_038132567.1">
    <property type="nucleotide sequence ID" value="NZ_AUNB01000062.1"/>
</dbReference>
<keyword evidence="3" id="KW-1185">Reference proteome</keyword>
<comment type="caution">
    <text evidence="2">The sequence shown here is derived from an EMBL/GenBank/DDBJ whole genome shotgun (WGS) entry which is preliminary data.</text>
</comment>
<feature type="domain" description="Hedgehog/Intein (Hint)" evidence="1">
    <location>
        <begin position="127"/>
        <end position="260"/>
    </location>
</feature>
<protein>
    <recommendedName>
        <fullName evidence="1">Hedgehog/Intein (Hint) domain-containing protein</fullName>
    </recommendedName>
</protein>
<evidence type="ECO:0000259" key="1">
    <source>
        <dbReference type="Pfam" id="PF13403"/>
    </source>
</evidence>
<name>A0A074JWY6_9RHOB</name>
<sequence>MEFGYPVGSVAHDTATNSWRLAPDFDHATDLWQVAPAAKAEGVCVALYDPAGRVVSQGAFSADLPLFLKGPETAIRLDRVEIDGELVLLVPSAPLEPGHRYGVSYPEWQAGASATPEEIATLPALGGGTLIATNEGEIPIDWLRPGDKVLTRDNGYQPLLWLGQHIVPKRAPNELRPLTLDPGQFGKDQPTQQLVITPRCPVLLAGAELDLWFGESEMFAHASDLIDAPPRAPGRQAVYTLLFDAPEIVLAGGLWVGTVHAEAAYLSLLPTGMRAIVAPYLLGLHLQPARAYLAQWEVEMFTRESVKKKGTMAA</sequence>
<dbReference type="InterPro" id="IPR036844">
    <property type="entry name" value="Hint_dom_sf"/>
</dbReference>
<evidence type="ECO:0000313" key="2">
    <source>
        <dbReference type="EMBL" id="KEO53847.1"/>
    </source>
</evidence>
<dbReference type="EMBL" id="AUNB01000062">
    <property type="protein sequence ID" value="KEO53847.1"/>
    <property type="molecule type" value="Genomic_DNA"/>
</dbReference>
<accession>A0A074JWY6</accession>
<reference evidence="2 3" key="1">
    <citation type="journal article" date="2015" name="Antonie Van Leeuwenhoek">
        <title>Thioclava indica sp. nov., isolated from surface seawater of the Indian Ocean.</title>
        <authorList>
            <person name="Liu Y."/>
            <person name="Lai Q."/>
            <person name="Du J."/>
            <person name="Xu H."/>
            <person name="Jiang L."/>
            <person name="Shao Z."/>
        </authorList>
    </citation>
    <scope>NUCLEOTIDE SEQUENCE [LARGE SCALE GENOMIC DNA]</scope>
    <source>
        <strain evidence="2 3">DT23-4</strain>
    </source>
</reference>
<dbReference type="InterPro" id="IPR028992">
    <property type="entry name" value="Hedgehog/Intein_dom"/>
</dbReference>
<dbReference type="STRING" id="1353528.DT23_06670"/>
<dbReference type="AlphaFoldDB" id="A0A074JWY6"/>
<proteinExistence type="predicted"/>
<gene>
    <name evidence="2" type="ORF">DT23_06670</name>
</gene>
<organism evidence="2 3">
    <name type="scientific">Thioclava indica</name>
    <dbReference type="NCBI Taxonomy" id="1353528"/>
    <lineage>
        <taxon>Bacteria</taxon>
        <taxon>Pseudomonadati</taxon>
        <taxon>Pseudomonadota</taxon>
        <taxon>Alphaproteobacteria</taxon>
        <taxon>Rhodobacterales</taxon>
        <taxon>Paracoccaceae</taxon>
        <taxon>Thioclava</taxon>
    </lineage>
</organism>
<dbReference type="eggNOG" id="COG2931">
    <property type="taxonomic scope" value="Bacteria"/>
</dbReference>
<dbReference type="Pfam" id="PF13403">
    <property type="entry name" value="Hint_2"/>
    <property type="match status" value="1"/>
</dbReference>
<dbReference type="Proteomes" id="UP000027471">
    <property type="component" value="Unassembled WGS sequence"/>
</dbReference>
<dbReference type="SUPFAM" id="SSF51294">
    <property type="entry name" value="Hedgehog/intein (Hint) domain"/>
    <property type="match status" value="1"/>
</dbReference>